<proteinExistence type="predicted"/>
<name>A0A6G6Y424_9SPHN</name>
<reference evidence="3 4" key="1">
    <citation type="submission" date="2020-02" db="EMBL/GenBank/DDBJ databases">
        <authorList>
            <person name="Zheng R.K."/>
            <person name="Sun C.M."/>
        </authorList>
    </citation>
    <scope>NUCLEOTIDE SEQUENCE [LARGE SCALE GENOMIC DNA]</scope>
    <source>
        <strain evidence="4">zrk23</strain>
    </source>
</reference>
<dbReference type="Proteomes" id="UP000501568">
    <property type="component" value="Chromosome"/>
</dbReference>
<feature type="signal peptide" evidence="1">
    <location>
        <begin position="1"/>
        <end position="23"/>
    </location>
</feature>
<dbReference type="PANTHER" id="PTHR46825:SF9">
    <property type="entry name" value="BETA-LACTAMASE-RELATED DOMAIN-CONTAINING PROTEIN"/>
    <property type="match status" value="1"/>
</dbReference>
<protein>
    <submittedName>
        <fullName evidence="3">Beta-lactamase family protein</fullName>
    </submittedName>
</protein>
<dbReference type="KEGG" id="spzr:G5C33_05880"/>
<keyword evidence="1" id="KW-0732">Signal</keyword>
<dbReference type="InterPro" id="IPR001466">
    <property type="entry name" value="Beta-lactam-related"/>
</dbReference>
<dbReference type="SUPFAM" id="SSF56601">
    <property type="entry name" value="beta-lactamase/transpeptidase-like"/>
    <property type="match status" value="1"/>
</dbReference>
<dbReference type="PROSITE" id="PS51257">
    <property type="entry name" value="PROKAR_LIPOPROTEIN"/>
    <property type="match status" value="1"/>
</dbReference>
<evidence type="ECO:0000256" key="1">
    <source>
        <dbReference type="SAM" id="SignalP"/>
    </source>
</evidence>
<keyword evidence="4" id="KW-1185">Reference proteome</keyword>
<dbReference type="Gene3D" id="3.40.710.10">
    <property type="entry name" value="DD-peptidase/beta-lactamase superfamily"/>
    <property type="match status" value="1"/>
</dbReference>
<feature type="domain" description="Beta-lactamase-related" evidence="2">
    <location>
        <begin position="52"/>
        <end position="370"/>
    </location>
</feature>
<sequence length="481" mass="50742">MIIGTRRYAAFLAMLACSASACAQTAVPAAPVAAAPEAAASGTVESLALRADAAIRQAMADGPFPGVSVAVARDGQIIYARGMGLADRESGAPVTPQTRFPIGSITKPVTCLSTLQLVGQGKVALDAPVGTYLPDLPAPSRDVTIRQLAEHTSGIPNYLENREFPYSNPVDLTREKMLGYFADKPLMFAPGAKFNYSNSDTFLLGLVIEAVTGQSYDRYVADHVFAPFGMAQADFGADPDHASGYLARGGEFAPAPAYDWLAPFSAGAIVSTAQDLVRFSDGLFGNATPEAVRALALSGDALSDGGANAYLQGCLIEGDLDGRRKLSHPGSIYGFSSHFAYYPDDHLTVVVLTNSQGRNFPALTLEHRIARIFLGLPEPDLSGVAFDPAEAAWIAGNYDITTHRLGFDRLGFAAKEGGLYLSFGGVDSGAPPIALIALGAGRYASSIDTEQRFAFSRQPDGTVALSMRYYDGDFPMVKAAQ</sequence>
<dbReference type="InterPro" id="IPR012338">
    <property type="entry name" value="Beta-lactam/transpept-like"/>
</dbReference>
<evidence type="ECO:0000313" key="4">
    <source>
        <dbReference type="Proteomes" id="UP000501568"/>
    </source>
</evidence>
<dbReference type="EMBL" id="CP049109">
    <property type="protein sequence ID" value="QIG79363.1"/>
    <property type="molecule type" value="Genomic_DNA"/>
</dbReference>
<gene>
    <name evidence="3" type="ORF">G5C33_05880</name>
</gene>
<accession>A0A6G6Y424</accession>
<dbReference type="InterPro" id="IPR050491">
    <property type="entry name" value="AmpC-like"/>
</dbReference>
<evidence type="ECO:0000259" key="2">
    <source>
        <dbReference type="Pfam" id="PF00144"/>
    </source>
</evidence>
<dbReference type="AlphaFoldDB" id="A0A6G6Y424"/>
<dbReference type="PANTHER" id="PTHR46825">
    <property type="entry name" value="D-ALANYL-D-ALANINE-CARBOXYPEPTIDASE/ENDOPEPTIDASE AMPH"/>
    <property type="match status" value="1"/>
</dbReference>
<dbReference type="Pfam" id="PF00144">
    <property type="entry name" value="Beta-lactamase"/>
    <property type="match status" value="1"/>
</dbReference>
<feature type="chain" id="PRO_5026052049" evidence="1">
    <location>
        <begin position="24"/>
        <end position="481"/>
    </location>
</feature>
<evidence type="ECO:0000313" key="3">
    <source>
        <dbReference type="EMBL" id="QIG79363.1"/>
    </source>
</evidence>
<organism evidence="3 4">
    <name type="scientific">Stakelama tenebrarum</name>
    <dbReference type="NCBI Taxonomy" id="2711215"/>
    <lineage>
        <taxon>Bacteria</taxon>
        <taxon>Pseudomonadati</taxon>
        <taxon>Pseudomonadota</taxon>
        <taxon>Alphaproteobacteria</taxon>
        <taxon>Sphingomonadales</taxon>
        <taxon>Sphingomonadaceae</taxon>
        <taxon>Stakelama</taxon>
    </lineage>
</organism>
<dbReference type="RefSeq" id="WP_165326364.1">
    <property type="nucleotide sequence ID" value="NZ_CP049109.1"/>
</dbReference>